<feature type="region of interest" description="Disordered" evidence="1">
    <location>
        <begin position="50"/>
        <end position="82"/>
    </location>
</feature>
<feature type="compositionally biased region" description="Basic and acidic residues" evidence="1">
    <location>
        <begin position="60"/>
        <end position="73"/>
    </location>
</feature>
<name>A0A2A9NE75_9AGAR</name>
<dbReference type="EMBL" id="KZ302250">
    <property type="protein sequence ID" value="PFH46022.1"/>
    <property type="molecule type" value="Genomic_DNA"/>
</dbReference>
<proteinExistence type="predicted"/>
<gene>
    <name evidence="2" type="ORF">AMATHDRAFT_8347</name>
</gene>
<evidence type="ECO:0000256" key="1">
    <source>
        <dbReference type="SAM" id="MobiDB-lite"/>
    </source>
</evidence>
<accession>A0A2A9NE75</accession>
<organism evidence="2 3">
    <name type="scientific">Amanita thiersii Skay4041</name>
    <dbReference type="NCBI Taxonomy" id="703135"/>
    <lineage>
        <taxon>Eukaryota</taxon>
        <taxon>Fungi</taxon>
        <taxon>Dikarya</taxon>
        <taxon>Basidiomycota</taxon>
        <taxon>Agaricomycotina</taxon>
        <taxon>Agaricomycetes</taxon>
        <taxon>Agaricomycetidae</taxon>
        <taxon>Agaricales</taxon>
        <taxon>Pluteineae</taxon>
        <taxon>Amanitaceae</taxon>
        <taxon>Amanita</taxon>
    </lineage>
</organism>
<protein>
    <submittedName>
        <fullName evidence="2">Uncharacterized protein</fullName>
    </submittedName>
</protein>
<reference evidence="2 3" key="1">
    <citation type="submission" date="2014-02" db="EMBL/GenBank/DDBJ databases">
        <title>Transposable element dynamics among asymbiotic and ectomycorrhizal Amanita fungi.</title>
        <authorList>
            <consortium name="DOE Joint Genome Institute"/>
            <person name="Hess J."/>
            <person name="Skrede I."/>
            <person name="Wolfe B."/>
            <person name="LaButti K."/>
            <person name="Ohm R.A."/>
            <person name="Grigoriev I.V."/>
            <person name="Pringle A."/>
        </authorList>
    </citation>
    <scope>NUCLEOTIDE SEQUENCE [LARGE SCALE GENOMIC DNA]</scope>
    <source>
        <strain evidence="2 3">SKay4041</strain>
    </source>
</reference>
<dbReference type="Proteomes" id="UP000242287">
    <property type="component" value="Unassembled WGS sequence"/>
</dbReference>
<keyword evidence="3" id="KW-1185">Reference proteome</keyword>
<sequence length="613" mass="68977">MSDRGYSVSPSPLGLNNNAFSTAISSLRSTYQQESTSDDALHYINSVVNSRANSPNAPHGQHEDMPAHMDTKGQRSHSVTPKASPVIDTNMVFRSSSVDNSNNDGHISRMRSAAFDESQNIAQPAPIHPPLAFLMQDYMDSNINLTGTLISLPALMDKPQSKDFPSSTDPTFVLQNIFSTNANTLLQTKGYVPSVQVKDMGKALAAHIPTCTGTGFDDTLAERTIQTDLLARIIAYATLELRTEITDYMIASHSSTIPLIIYREIQEDWDFSGNSDNFLLTDTIHTIQDDLDEAFTNRLHKNIMSITSPPSDFTQDDKHIIMDSIANETPLPEKWVFTDEKGHKRMTYSWLMGNDTPKKPIPPSSSFSPSIGQKRPLEAVGGTEEDAITHKDRIEALKHQLPLPKSMVDANIDIWTTATNTCLDICHPKFPNVNPTVLRTTVINHADDLSRREYFMNKVCLLARSKDQNARKSFEDECLRCLTHEVINRFSVDKQVIQDSTMEDLTQELSKIDLIRRTTAIWKETAKSMWKDNILTCSQPTLDQATRLLLLEDKMHKYAQMTDEQVYDTEIDRRDQIISRISTLNENANKAITDIKRNSIQAKDKDKINLITQ</sequence>
<evidence type="ECO:0000313" key="3">
    <source>
        <dbReference type="Proteomes" id="UP000242287"/>
    </source>
</evidence>
<dbReference type="AlphaFoldDB" id="A0A2A9NE75"/>
<evidence type="ECO:0000313" key="2">
    <source>
        <dbReference type="EMBL" id="PFH46022.1"/>
    </source>
</evidence>
<feature type="region of interest" description="Disordered" evidence="1">
    <location>
        <begin position="360"/>
        <end position="383"/>
    </location>
</feature>